<protein>
    <submittedName>
        <fullName evidence="1">Uncharacterized protein</fullName>
    </submittedName>
</protein>
<keyword evidence="2" id="KW-1185">Reference proteome</keyword>
<gene>
    <name evidence="1" type="ORF">GCM10022214_86240</name>
</gene>
<dbReference type="EMBL" id="BAAAZG010000084">
    <property type="protein sequence ID" value="GAA4105776.1"/>
    <property type="molecule type" value="Genomic_DNA"/>
</dbReference>
<sequence>MFPQLRHRTAAAGIVMASDTVALEPSKALSDAIEYSTNKALAEE</sequence>
<accession>A0ABP7X6G5</accession>
<name>A0ABP7X6G5_9ACTN</name>
<organism evidence="1 2">
    <name type="scientific">Actinomadura miaoliensis</name>
    <dbReference type="NCBI Taxonomy" id="430685"/>
    <lineage>
        <taxon>Bacteria</taxon>
        <taxon>Bacillati</taxon>
        <taxon>Actinomycetota</taxon>
        <taxon>Actinomycetes</taxon>
        <taxon>Streptosporangiales</taxon>
        <taxon>Thermomonosporaceae</taxon>
        <taxon>Actinomadura</taxon>
    </lineage>
</organism>
<reference evidence="2" key="1">
    <citation type="journal article" date="2019" name="Int. J. Syst. Evol. Microbiol.">
        <title>The Global Catalogue of Microorganisms (GCM) 10K type strain sequencing project: providing services to taxonomists for standard genome sequencing and annotation.</title>
        <authorList>
            <consortium name="The Broad Institute Genomics Platform"/>
            <consortium name="The Broad Institute Genome Sequencing Center for Infectious Disease"/>
            <person name="Wu L."/>
            <person name="Ma J."/>
        </authorList>
    </citation>
    <scope>NUCLEOTIDE SEQUENCE [LARGE SCALE GENOMIC DNA]</scope>
    <source>
        <strain evidence="2">JCM 16702</strain>
    </source>
</reference>
<comment type="caution">
    <text evidence="1">The sequence shown here is derived from an EMBL/GenBank/DDBJ whole genome shotgun (WGS) entry which is preliminary data.</text>
</comment>
<dbReference type="Proteomes" id="UP001500683">
    <property type="component" value="Unassembled WGS sequence"/>
</dbReference>
<evidence type="ECO:0000313" key="2">
    <source>
        <dbReference type="Proteomes" id="UP001500683"/>
    </source>
</evidence>
<evidence type="ECO:0000313" key="1">
    <source>
        <dbReference type="EMBL" id="GAA4105776.1"/>
    </source>
</evidence>
<proteinExistence type="predicted"/>